<protein>
    <submittedName>
        <fullName evidence="3">CST complex subunit STN1</fullName>
    </submittedName>
</protein>
<gene>
    <name evidence="1" type="ORF">SSLN_LOCUS2487</name>
</gene>
<accession>A0A183SE39</accession>
<dbReference type="STRING" id="70667.A0A183SE39"/>
<dbReference type="OrthoDB" id="77828at2759"/>
<reference evidence="3" key="1">
    <citation type="submission" date="2016-06" db="UniProtKB">
        <authorList>
            <consortium name="WormBaseParasite"/>
        </authorList>
    </citation>
    <scope>IDENTIFICATION</scope>
</reference>
<dbReference type="EMBL" id="UYSU01032266">
    <property type="protein sequence ID" value="VDL88872.1"/>
    <property type="molecule type" value="Genomic_DNA"/>
</dbReference>
<dbReference type="Gene3D" id="2.40.50.140">
    <property type="entry name" value="Nucleic acid-binding proteins"/>
    <property type="match status" value="1"/>
</dbReference>
<dbReference type="WBParaSite" id="SSLN_0000257401-mRNA-1">
    <property type="protein sequence ID" value="SSLN_0000257401-mRNA-1"/>
    <property type="gene ID" value="SSLN_0000257401"/>
</dbReference>
<dbReference type="SUPFAM" id="SSF50249">
    <property type="entry name" value="Nucleic acid-binding proteins"/>
    <property type="match status" value="1"/>
</dbReference>
<keyword evidence="2" id="KW-1185">Reference proteome</keyword>
<proteinExistence type="predicted"/>
<evidence type="ECO:0000313" key="2">
    <source>
        <dbReference type="Proteomes" id="UP000275846"/>
    </source>
</evidence>
<evidence type="ECO:0000313" key="1">
    <source>
        <dbReference type="EMBL" id="VDL88872.1"/>
    </source>
</evidence>
<evidence type="ECO:0000313" key="3">
    <source>
        <dbReference type="WBParaSite" id="SSLN_0000257401-mRNA-1"/>
    </source>
</evidence>
<dbReference type="InterPro" id="IPR012340">
    <property type="entry name" value="NA-bd_OB-fold"/>
</dbReference>
<dbReference type="AlphaFoldDB" id="A0A183SE39"/>
<name>A0A183SE39_SCHSO</name>
<sequence>MTSVHDDSQWISGTVLEPPSIQSKVPVVLDPLTTNHCRLLIGDIQKVQQTGDSLNLFRLGPRWIIHVDIYGTIRRLEPREKCYTAEVEDGTGTITVTIWRKTPFVSPEGLLDDSRSPTVSFVRRLIELSNLVRPAACRSEHEGPSLRLGSTVHLRGRLNFFRERITVSAYYCLTEPQEFLEAISHARRLMCQVYSVPYNAAEVGGHLKATHSTPSCVEVTEKIRDVIESDRFFTFTPLDLQLCPKITEVLSDAFRPLDEELDVILHPLAVICFSNPNACNLHHLGASSAMILAKVRAIDVGRYAGLSKAALKRILEGLVQDSVVYQVTEDSYRLV</sequence>
<dbReference type="Proteomes" id="UP000275846">
    <property type="component" value="Unassembled WGS sequence"/>
</dbReference>
<reference evidence="1 2" key="2">
    <citation type="submission" date="2018-11" db="EMBL/GenBank/DDBJ databases">
        <authorList>
            <consortium name="Pathogen Informatics"/>
        </authorList>
    </citation>
    <scope>NUCLEOTIDE SEQUENCE [LARGE SCALE GENOMIC DNA]</scope>
    <source>
        <strain evidence="1 2">NST_G2</strain>
    </source>
</reference>
<organism evidence="3">
    <name type="scientific">Schistocephalus solidus</name>
    <name type="common">Tapeworm</name>
    <dbReference type="NCBI Taxonomy" id="70667"/>
    <lineage>
        <taxon>Eukaryota</taxon>
        <taxon>Metazoa</taxon>
        <taxon>Spiralia</taxon>
        <taxon>Lophotrochozoa</taxon>
        <taxon>Platyhelminthes</taxon>
        <taxon>Cestoda</taxon>
        <taxon>Eucestoda</taxon>
        <taxon>Diphyllobothriidea</taxon>
        <taxon>Diphyllobothriidae</taxon>
        <taxon>Schistocephalus</taxon>
    </lineage>
</organism>